<feature type="region of interest" description="Disordered" evidence="1">
    <location>
        <begin position="514"/>
        <end position="546"/>
    </location>
</feature>
<evidence type="ECO:0000256" key="1">
    <source>
        <dbReference type="SAM" id="MobiDB-lite"/>
    </source>
</evidence>
<proteinExistence type="predicted"/>
<keyword evidence="2" id="KW-1133">Transmembrane helix</keyword>
<dbReference type="AlphaFoldDB" id="A0A075GTB6"/>
<sequence length="546" mass="60326">MAAVESSRNRTAPWAVLLPFSIILLSSVASSSTSSPALQEDDDDPDRMLTYEQHTLFMYGEDSGADYTQWETWNHAETNDGQSTDRFFESNDFTSGGGPREFTFDGSDANTNDTAIDENQPISGTMNLNINCNGCSKEVTITMRLGPKSGGRDISTITLAGPDEVDGDIYTFQFEGHSIDNVKTGEVFGLRVSFTKPPGIFESYSLYLGRGNFELEIPVLPPYEEEVPGLEIESGKEYVSPYAKGDAGFVELKATSSGYSGPIFYLIFSAAIAALIMFLLPPQIGIWKVLSVVMVTGGMVATLTIIPILSGPIALASAIDENDPNVWTIDELAALQEREGTFLGELVEDTEFQLWIEYDVVYRAKDVEGHGDWHYGLGFEPYGEKLSDPAESTPRGREYAQLYFSLLNIDPTLGSAVIINVKMINVTGSDGESRIVPQWAAPAEEENQFWVKSADFGGRWVIPEKMADGTTVIEVVGVSYDWQFYPMVLVLLGIAMGGVGIWQLNKGRRVVSSEYDYEDDDDDFDDDFDLDEDDDDFDDDFDFDDD</sequence>
<feature type="transmembrane region" description="Helical" evidence="2">
    <location>
        <begin position="263"/>
        <end position="280"/>
    </location>
</feature>
<accession>A0A075GTB6</accession>
<keyword evidence="2" id="KW-0472">Membrane</keyword>
<protein>
    <submittedName>
        <fullName evidence="3">Uncharacterized protein</fullName>
    </submittedName>
</protein>
<evidence type="ECO:0000256" key="2">
    <source>
        <dbReference type="SAM" id="Phobius"/>
    </source>
</evidence>
<feature type="transmembrane region" description="Helical" evidence="2">
    <location>
        <begin position="292"/>
        <end position="315"/>
    </location>
</feature>
<keyword evidence="2" id="KW-0812">Transmembrane</keyword>
<name>A0A075GTB6_9EURY</name>
<feature type="compositionally biased region" description="Acidic residues" evidence="1">
    <location>
        <begin position="515"/>
        <end position="546"/>
    </location>
</feature>
<dbReference type="EMBL" id="KF900725">
    <property type="protein sequence ID" value="AIF04993.1"/>
    <property type="molecule type" value="Genomic_DNA"/>
</dbReference>
<evidence type="ECO:0000313" key="3">
    <source>
        <dbReference type="EMBL" id="AIF04993.1"/>
    </source>
</evidence>
<reference evidence="3" key="1">
    <citation type="journal article" date="2014" name="Genome Biol. Evol.">
        <title>Pangenome evidence for extensive interdomain horizontal transfer affecting lineage core and shell genes in uncultured planktonic thaumarchaeota and euryarchaeota.</title>
        <authorList>
            <person name="Deschamps P."/>
            <person name="Zivanovic Y."/>
            <person name="Moreira D."/>
            <person name="Rodriguez-Valera F."/>
            <person name="Lopez-Garcia P."/>
        </authorList>
    </citation>
    <scope>NUCLEOTIDE SEQUENCE</scope>
</reference>
<organism evidence="3">
    <name type="scientific">uncultured marine group II/III euryarchaeote KM3_178_D06</name>
    <dbReference type="NCBI Taxonomy" id="1457940"/>
    <lineage>
        <taxon>Archaea</taxon>
        <taxon>Methanobacteriati</taxon>
        <taxon>Methanobacteriota</taxon>
        <taxon>environmental samples</taxon>
    </lineage>
</organism>
<feature type="transmembrane region" description="Helical" evidence="2">
    <location>
        <begin position="484"/>
        <end position="504"/>
    </location>
</feature>